<name>A0A239TG42_9STAP</name>
<protein>
    <submittedName>
        <fullName evidence="1">Uncharacterized protein</fullName>
    </submittedName>
</protein>
<proteinExistence type="predicted"/>
<reference evidence="1 2" key="1">
    <citation type="submission" date="2019-07" db="EMBL/GenBank/DDBJ databases">
        <title>Whole genome shotgun sequence of Staphylococcus piscifermentans NBRC 109625.</title>
        <authorList>
            <person name="Hosoyama A."/>
            <person name="Uohara A."/>
            <person name="Ohji S."/>
            <person name="Ichikawa N."/>
        </authorList>
    </citation>
    <scope>NUCLEOTIDE SEQUENCE [LARGE SCALE GENOMIC DNA]</scope>
    <source>
        <strain evidence="1 2">NBRC 109625</strain>
    </source>
</reference>
<evidence type="ECO:0000313" key="2">
    <source>
        <dbReference type="Proteomes" id="UP000321736"/>
    </source>
</evidence>
<keyword evidence="2" id="KW-1185">Reference proteome</keyword>
<dbReference type="AlphaFoldDB" id="A0A239TG42"/>
<dbReference type="Proteomes" id="UP000321736">
    <property type="component" value="Unassembled WGS sequence"/>
</dbReference>
<comment type="caution">
    <text evidence="1">The sequence shown here is derived from an EMBL/GenBank/DDBJ whole genome shotgun (WGS) entry which is preliminary data.</text>
</comment>
<dbReference type="EMBL" id="BKAR01000002">
    <property type="protein sequence ID" value="GEP83587.1"/>
    <property type="molecule type" value="Genomic_DNA"/>
</dbReference>
<accession>A0A239TG42</accession>
<organism evidence="1 2">
    <name type="scientific">Staphylococcus piscifermentans</name>
    <dbReference type="NCBI Taxonomy" id="70258"/>
    <lineage>
        <taxon>Bacteria</taxon>
        <taxon>Bacillati</taxon>
        <taxon>Bacillota</taxon>
        <taxon>Bacilli</taxon>
        <taxon>Bacillales</taxon>
        <taxon>Staphylococcaceae</taxon>
        <taxon>Staphylococcus</taxon>
    </lineage>
</organism>
<gene>
    <name evidence="1" type="ORF">SPI02_01720</name>
</gene>
<sequence>MPDSKLARNEEMEKSLFWKKGFIPVYFIAALLLFLLFHFYIQNVALPIYLLIFMLIGSGVASIIYNSKKEKKNKL</sequence>
<evidence type="ECO:0000313" key="1">
    <source>
        <dbReference type="EMBL" id="GEP83587.1"/>
    </source>
</evidence>